<protein>
    <submittedName>
        <fullName evidence="2">Uncharacterized protein</fullName>
    </submittedName>
</protein>
<dbReference type="AlphaFoldDB" id="A0A9P5BB68"/>
<keyword evidence="3" id="KW-1185">Reference proteome</keyword>
<dbReference type="Proteomes" id="UP000737391">
    <property type="component" value="Unassembled WGS sequence"/>
</dbReference>
<name>A0A9P5BB68_9HYPO</name>
<accession>A0A9P5BB68</accession>
<organism evidence="2 3">
    <name type="scientific">Fusarium agapanthi</name>
    <dbReference type="NCBI Taxonomy" id="1803897"/>
    <lineage>
        <taxon>Eukaryota</taxon>
        <taxon>Fungi</taxon>
        <taxon>Dikarya</taxon>
        <taxon>Ascomycota</taxon>
        <taxon>Pezizomycotina</taxon>
        <taxon>Sordariomycetes</taxon>
        <taxon>Hypocreomycetidae</taxon>
        <taxon>Hypocreales</taxon>
        <taxon>Nectriaceae</taxon>
        <taxon>Fusarium</taxon>
        <taxon>Fusarium fujikuroi species complex</taxon>
    </lineage>
</organism>
<dbReference type="EMBL" id="LUFC02000358">
    <property type="protein sequence ID" value="KAF4498242.1"/>
    <property type="molecule type" value="Genomic_DNA"/>
</dbReference>
<reference evidence="2" key="1">
    <citation type="submission" date="2020-01" db="EMBL/GenBank/DDBJ databases">
        <title>Identification and distribution of gene clusters putatively required for synthesis of sphingolipid metabolism inhibitors in phylogenetically diverse species of the filamentous fungus Fusarium.</title>
        <authorList>
            <person name="Kim H.-S."/>
            <person name="Busman M."/>
            <person name="Brown D.W."/>
            <person name="Divon H."/>
            <person name="Uhlig S."/>
            <person name="Proctor R.H."/>
        </authorList>
    </citation>
    <scope>NUCLEOTIDE SEQUENCE</scope>
    <source>
        <strain evidence="2">NRRL 31653</strain>
    </source>
</reference>
<evidence type="ECO:0000313" key="3">
    <source>
        <dbReference type="Proteomes" id="UP000737391"/>
    </source>
</evidence>
<evidence type="ECO:0000256" key="1">
    <source>
        <dbReference type="SAM" id="MobiDB-lite"/>
    </source>
</evidence>
<feature type="region of interest" description="Disordered" evidence="1">
    <location>
        <begin position="90"/>
        <end position="171"/>
    </location>
</feature>
<gene>
    <name evidence="2" type="ORF">FAGAP_5598</name>
</gene>
<comment type="caution">
    <text evidence="2">The sequence shown here is derived from an EMBL/GenBank/DDBJ whole genome shotgun (WGS) entry which is preliminary data.</text>
</comment>
<sequence>MRTPSSFTTELPLSTQLPASLITAELSHRLSLLQLEMEGLDKAPASYDELPSSFETLSQFHELGKCRCVSMPLDPTTVDNERSGDIVITVRSQGQKRQKSSQSGEANPAKPKKRGISQGKPTRNYWLLFPDPQSRSSPSQGYRKRLDIWNQEPAHQVPGANLSGLATHRRS</sequence>
<evidence type="ECO:0000313" key="2">
    <source>
        <dbReference type="EMBL" id="KAF4498242.1"/>
    </source>
</evidence>
<proteinExistence type="predicted"/>